<evidence type="ECO:0000256" key="6">
    <source>
        <dbReference type="HAMAP-Rule" id="MF_00476"/>
    </source>
</evidence>
<keyword evidence="3 6" id="KW-0805">Transcription regulation</keyword>
<dbReference type="SUPFAM" id="SSF55021">
    <property type="entry name" value="ACT-like"/>
    <property type="match status" value="1"/>
</dbReference>
<dbReference type="EMBL" id="ABCS01000015">
    <property type="protein sequence ID" value="EDM79923.1"/>
    <property type="molecule type" value="Genomic_DNA"/>
</dbReference>
<dbReference type="Proteomes" id="UP000005801">
    <property type="component" value="Unassembled WGS sequence"/>
</dbReference>
<dbReference type="Gene3D" id="3.30.70.1150">
    <property type="entry name" value="ACT-like. Chain A, domain 2"/>
    <property type="match status" value="1"/>
</dbReference>
<evidence type="ECO:0000259" key="7">
    <source>
        <dbReference type="Pfam" id="PF08753"/>
    </source>
</evidence>
<dbReference type="InterPro" id="IPR050192">
    <property type="entry name" value="CopG/NikR_regulator"/>
</dbReference>
<dbReference type="GO" id="GO:0016151">
    <property type="term" value="F:nickel cation binding"/>
    <property type="evidence" value="ECO:0007669"/>
    <property type="project" value="UniProtKB-UniRule"/>
</dbReference>
<accession>A6G2I6</accession>
<organism evidence="8 9">
    <name type="scientific">Plesiocystis pacifica SIR-1</name>
    <dbReference type="NCBI Taxonomy" id="391625"/>
    <lineage>
        <taxon>Bacteria</taxon>
        <taxon>Pseudomonadati</taxon>
        <taxon>Myxococcota</taxon>
        <taxon>Polyangia</taxon>
        <taxon>Nannocystales</taxon>
        <taxon>Nannocystaceae</taxon>
        <taxon>Plesiocystis</taxon>
    </lineage>
</organism>
<keyword evidence="9" id="KW-1185">Reference proteome</keyword>
<dbReference type="CDD" id="cd22231">
    <property type="entry name" value="RHH_NikR_HicB-like"/>
    <property type="match status" value="1"/>
</dbReference>
<dbReference type="Pfam" id="PF08753">
    <property type="entry name" value="NikR_C"/>
    <property type="match status" value="1"/>
</dbReference>
<evidence type="ECO:0000256" key="4">
    <source>
        <dbReference type="ARBA" id="ARBA00023125"/>
    </source>
</evidence>
<keyword evidence="2 6" id="KW-0479">Metal-binding</keyword>
<name>A6G2I6_9BACT</name>
<dbReference type="InterPro" id="IPR022988">
    <property type="entry name" value="Ni_resp_reg_NikR"/>
</dbReference>
<keyword evidence="5 6" id="KW-0804">Transcription</keyword>
<comment type="function">
    <text evidence="6">Transcriptional regulator.</text>
</comment>
<evidence type="ECO:0000256" key="3">
    <source>
        <dbReference type="ARBA" id="ARBA00023015"/>
    </source>
</evidence>
<comment type="similarity">
    <text evidence="6">Belongs to the transcriptional regulatory CopG/NikR family.</text>
</comment>
<dbReference type="eggNOG" id="COG0864">
    <property type="taxonomic scope" value="Bacteria"/>
</dbReference>
<feature type="binding site" evidence="6">
    <location>
        <position position="77"/>
    </location>
    <ligand>
        <name>Ni(2+)</name>
        <dbReference type="ChEBI" id="CHEBI:49786"/>
    </ligand>
</feature>
<dbReference type="Gene3D" id="1.10.1220.10">
    <property type="entry name" value="Met repressor-like"/>
    <property type="match status" value="1"/>
</dbReference>
<dbReference type="GO" id="GO:0003677">
    <property type="term" value="F:DNA binding"/>
    <property type="evidence" value="ECO:0007669"/>
    <property type="project" value="UniProtKB-KW"/>
</dbReference>
<feature type="binding site" evidence="6">
    <location>
        <position position="83"/>
    </location>
    <ligand>
        <name>Ni(2+)</name>
        <dbReference type="ChEBI" id="CHEBI:49786"/>
    </ligand>
</feature>
<gene>
    <name evidence="8" type="ORF">PPSIR1_22816</name>
</gene>
<dbReference type="InterPro" id="IPR027271">
    <property type="entry name" value="Acetolactate_synth/TF_NikR_C"/>
</dbReference>
<dbReference type="GO" id="GO:0003700">
    <property type="term" value="F:DNA-binding transcription factor activity"/>
    <property type="evidence" value="ECO:0007669"/>
    <property type="project" value="UniProtKB-UniRule"/>
</dbReference>
<comment type="caution">
    <text evidence="8">The sequence shown here is derived from an EMBL/GenBank/DDBJ whole genome shotgun (WGS) entry which is preliminary data.</text>
</comment>
<dbReference type="HAMAP" id="MF_00476">
    <property type="entry name" value="NikR"/>
    <property type="match status" value="1"/>
</dbReference>
<reference evidence="8 9" key="1">
    <citation type="submission" date="2007-06" db="EMBL/GenBank/DDBJ databases">
        <authorList>
            <person name="Shimkets L."/>
            <person name="Ferriera S."/>
            <person name="Johnson J."/>
            <person name="Kravitz S."/>
            <person name="Beeson K."/>
            <person name="Sutton G."/>
            <person name="Rogers Y.-H."/>
            <person name="Friedman R."/>
            <person name="Frazier M."/>
            <person name="Venter J.C."/>
        </authorList>
    </citation>
    <scope>NUCLEOTIDE SEQUENCE [LARGE SCALE GENOMIC DNA]</scope>
    <source>
        <strain evidence="8 9">SIR-1</strain>
    </source>
</reference>
<dbReference type="InterPro" id="IPR014864">
    <property type="entry name" value="TF_NikR_Ni-bd_C"/>
</dbReference>
<dbReference type="InterPro" id="IPR013321">
    <property type="entry name" value="Arc_rbn_hlx_hlx"/>
</dbReference>
<dbReference type="InterPro" id="IPR010985">
    <property type="entry name" value="Ribbon_hlx_hlx"/>
</dbReference>
<dbReference type="NCBIfam" id="NF002815">
    <property type="entry name" value="PRK02967.1"/>
    <property type="match status" value="1"/>
</dbReference>
<sequence>MDRFDRFVENSGHGNRSEAVRDLIRARLVEEEWGEGAEEAVASVTLIYDHAKRRLSRQIEEHGHEHHDVVLSSMHIHVSEHACLEVVVLRGHPDEIKHVANHLIGLPGVLHGRAVYSRADLPGALT</sequence>
<feature type="binding site" evidence="6">
    <location>
        <position position="64"/>
    </location>
    <ligand>
        <name>Ni(2+)</name>
        <dbReference type="ChEBI" id="CHEBI:49786"/>
    </ligand>
</feature>
<keyword evidence="1 6" id="KW-0533">Nickel</keyword>
<evidence type="ECO:0000256" key="2">
    <source>
        <dbReference type="ARBA" id="ARBA00022723"/>
    </source>
</evidence>
<dbReference type="GO" id="GO:0010045">
    <property type="term" value="P:response to nickel cation"/>
    <property type="evidence" value="ECO:0007669"/>
    <property type="project" value="InterPro"/>
</dbReference>
<evidence type="ECO:0000313" key="9">
    <source>
        <dbReference type="Proteomes" id="UP000005801"/>
    </source>
</evidence>
<proteinExistence type="inferred from homology"/>
<dbReference type="SUPFAM" id="SSF47598">
    <property type="entry name" value="Ribbon-helix-helix"/>
    <property type="match status" value="1"/>
</dbReference>
<evidence type="ECO:0000256" key="1">
    <source>
        <dbReference type="ARBA" id="ARBA00022596"/>
    </source>
</evidence>
<protein>
    <recommendedName>
        <fullName evidence="6">Putative nickel-responsive regulator</fullName>
    </recommendedName>
</protein>
<keyword evidence="4 6" id="KW-0238">DNA-binding</keyword>
<evidence type="ECO:0000256" key="5">
    <source>
        <dbReference type="ARBA" id="ARBA00023163"/>
    </source>
</evidence>
<feature type="binding site" evidence="6">
    <location>
        <position position="75"/>
    </location>
    <ligand>
        <name>Ni(2+)</name>
        <dbReference type="ChEBI" id="CHEBI:49786"/>
    </ligand>
</feature>
<dbReference type="PANTHER" id="PTHR34719">
    <property type="entry name" value="NICKEL-RESPONSIVE REGULATOR"/>
    <property type="match status" value="1"/>
</dbReference>
<dbReference type="STRING" id="391625.PPSIR1_22816"/>
<evidence type="ECO:0000313" key="8">
    <source>
        <dbReference type="EMBL" id="EDM79923.1"/>
    </source>
</evidence>
<feature type="domain" description="Transcription factor NikR nickel binding C-terminal" evidence="7">
    <location>
        <begin position="41"/>
        <end position="114"/>
    </location>
</feature>
<dbReference type="AlphaFoldDB" id="A6G2I6"/>
<dbReference type="InterPro" id="IPR045865">
    <property type="entry name" value="ACT-like_dom_sf"/>
</dbReference>
<comment type="cofactor">
    <cofactor evidence="6">
        <name>Ni(2+)</name>
        <dbReference type="ChEBI" id="CHEBI:49786"/>
    </cofactor>
    <text evidence="6">Binds 1 nickel ion per subunit.</text>
</comment>
<dbReference type="NCBIfam" id="NF003381">
    <property type="entry name" value="PRK04460.1"/>
    <property type="match status" value="1"/>
</dbReference>
<dbReference type="PANTHER" id="PTHR34719:SF2">
    <property type="entry name" value="NICKEL-RESPONSIVE REGULATOR"/>
    <property type="match status" value="1"/>
</dbReference>